<organism evidence="1 2">
    <name type="scientific">Sphingomonas telluris</name>
    <dbReference type="NCBI Taxonomy" id="2907998"/>
    <lineage>
        <taxon>Bacteria</taxon>
        <taxon>Pseudomonadati</taxon>
        <taxon>Pseudomonadota</taxon>
        <taxon>Alphaproteobacteria</taxon>
        <taxon>Sphingomonadales</taxon>
        <taxon>Sphingomonadaceae</taxon>
        <taxon>Sphingomonas</taxon>
    </lineage>
</organism>
<accession>A0ABS9VKG4</accession>
<protein>
    <submittedName>
        <fullName evidence="1">Uncharacterized protein</fullName>
    </submittedName>
</protein>
<gene>
    <name evidence="1" type="ORF">LZ016_02095</name>
</gene>
<comment type="caution">
    <text evidence="1">The sequence shown here is derived from an EMBL/GenBank/DDBJ whole genome shotgun (WGS) entry which is preliminary data.</text>
</comment>
<proteinExistence type="predicted"/>
<dbReference type="Proteomes" id="UP001203058">
    <property type="component" value="Unassembled WGS sequence"/>
</dbReference>
<sequence length="65" mass="7234">MIRLTSVVLETGENFELRVNEAGQVRGEFGTKSVSFRVSKKVRDRVAARLANADRLARGVEVSTR</sequence>
<keyword evidence="2" id="KW-1185">Reference proteome</keyword>
<evidence type="ECO:0000313" key="1">
    <source>
        <dbReference type="EMBL" id="MCH8614897.1"/>
    </source>
</evidence>
<dbReference type="EMBL" id="JAKZHW010000001">
    <property type="protein sequence ID" value="MCH8614897.1"/>
    <property type="molecule type" value="Genomic_DNA"/>
</dbReference>
<dbReference type="RefSeq" id="WP_241445531.1">
    <property type="nucleotide sequence ID" value="NZ_JAKZHW010000001.1"/>
</dbReference>
<name>A0ABS9VKG4_9SPHN</name>
<evidence type="ECO:0000313" key="2">
    <source>
        <dbReference type="Proteomes" id="UP001203058"/>
    </source>
</evidence>
<reference evidence="1 2" key="1">
    <citation type="submission" date="2022-03" db="EMBL/GenBank/DDBJ databases">
        <authorList>
            <person name="Jo J.-H."/>
            <person name="Im W.-T."/>
        </authorList>
    </citation>
    <scope>NUCLEOTIDE SEQUENCE [LARGE SCALE GENOMIC DNA]</scope>
    <source>
        <strain evidence="1 2">SM33</strain>
    </source>
</reference>